<dbReference type="Pfam" id="PF00440">
    <property type="entry name" value="TetR_N"/>
    <property type="match status" value="1"/>
</dbReference>
<dbReference type="Gene3D" id="1.10.10.60">
    <property type="entry name" value="Homeodomain-like"/>
    <property type="match status" value="1"/>
</dbReference>
<keyword evidence="3 5" id="KW-0238">DNA-binding</keyword>
<proteinExistence type="predicted"/>
<accession>A0A345SSP5</accession>
<dbReference type="InterPro" id="IPR036271">
    <property type="entry name" value="Tet_transcr_reg_TetR-rel_C_sf"/>
</dbReference>
<name>A0A345SSP5_9ACTN</name>
<dbReference type="Proteomes" id="UP000249340">
    <property type="component" value="Chromosome"/>
</dbReference>
<protein>
    <submittedName>
        <fullName evidence="7">TetR/AcrR family transcriptional regulator</fullName>
    </submittedName>
</protein>
<dbReference type="PROSITE" id="PS50977">
    <property type="entry name" value="HTH_TETR_2"/>
    <property type="match status" value="1"/>
</dbReference>
<dbReference type="PANTHER" id="PTHR30055:SF175">
    <property type="entry name" value="HTH-TYPE TRANSCRIPTIONAL REPRESSOR KSTR2"/>
    <property type="match status" value="1"/>
</dbReference>
<dbReference type="PANTHER" id="PTHR30055">
    <property type="entry name" value="HTH-TYPE TRANSCRIPTIONAL REGULATOR RUTR"/>
    <property type="match status" value="1"/>
</dbReference>
<organism evidence="7 8">
    <name type="scientific">Peterkaempfera bronchialis</name>
    <dbReference type="NCBI Taxonomy" id="2126346"/>
    <lineage>
        <taxon>Bacteria</taxon>
        <taxon>Bacillati</taxon>
        <taxon>Actinomycetota</taxon>
        <taxon>Actinomycetes</taxon>
        <taxon>Kitasatosporales</taxon>
        <taxon>Streptomycetaceae</taxon>
        <taxon>Peterkaempfera</taxon>
    </lineage>
</organism>
<feature type="DNA-binding region" description="H-T-H motif" evidence="5">
    <location>
        <begin position="59"/>
        <end position="78"/>
    </location>
</feature>
<evidence type="ECO:0000256" key="3">
    <source>
        <dbReference type="ARBA" id="ARBA00023125"/>
    </source>
</evidence>
<gene>
    <name evidence="7" type="ORF">C7M71_004040</name>
</gene>
<dbReference type="InterPro" id="IPR009057">
    <property type="entry name" value="Homeodomain-like_sf"/>
</dbReference>
<evidence type="ECO:0000256" key="4">
    <source>
        <dbReference type="ARBA" id="ARBA00023163"/>
    </source>
</evidence>
<dbReference type="GO" id="GO:0003700">
    <property type="term" value="F:DNA-binding transcription factor activity"/>
    <property type="evidence" value="ECO:0007669"/>
    <property type="project" value="TreeGrafter"/>
</dbReference>
<evidence type="ECO:0000256" key="2">
    <source>
        <dbReference type="ARBA" id="ARBA00023015"/>
    </source>
</evidence>
<dbReference type="EMBL" id="CP031264">
    <property type="protein sequence ID" value="AXI76750.1"/>
    <property type="molecule type" value="Genomic_DNA"/>
</dbReference>
<keyword evidence="2" id="KW-0805">Transcription regulation</keyword>
<evidence type="ECO:0000256" key="1">
    <source>
        <dbReference type="ARBA" id="ARBA00022491"/>
    </source>
</evidence>
<feature type="domain" description="HTH tetR-type" evidence="6">
    <location>
        <begin position="36"/>
        <end position="96"/>
    </location>
</feature>
<dbReference type="InterPro" id="IPR001647">
    <property type="entry name" value="HTH_TetR"/>
</dbReference>
<dbReference type="SUPFAM" id="SSF46689">
    <property type="entry name" value="Homeodomain-like"/>
    <property type="match status" value="1"/>
</dbReference>
<keyword evidence="8" id="KW-1185">Reference proteome</keyword>
<keyword evidence="1" id="KW-0678">Repressor</keyword>
<keyword evidence="4" id="KW-0804">Transcription</keyword>
<evidence type="ECO:0000259" key="6">
    <source>
        <dbReference type="PROSITE" id="PS50977"/>
    </source>
</evidence>
<dbReference type="SUPFAM" id="SSF48498">
    <property type="entry name" value="Tetracyclin repressor-like, C-terminal domain"/>
    <property type="match status" value="1"/>
</dbReference>
<dbReference type="GO" id="GO:0000976">
    <property type="term" value="F:transcription cis-regulatory region binding"/>
    <property type="evidence" value="ECO:0007669"/>
    <property type="project" value="TreeGrafter"/>
</dbReference>
<evidence type="ECO:0000256" key="5">
    <source>
        <dbReference type="PROSITE-ProRule" id="PRU00335"/>
    </source>
</evidence>
<evidence type="ECO:0000313" key="8">
    <source>
        <dbReference type="Proteomes" id="UP000249340"/>
    </source>
</evidence>
<dbReference type="Gene3D" id="1.10.357.10">
    <property type="entry name" value="Tetracycline Repressor, domain 2"/>
    <property type="match status" value="1"/>
</dbReference>
<reference evidence="8" key="1">
    <citation type="submission" date="2018-07" db="EMBL/GenBank/DDBJ databases">
        <title>Streptacidiphilus bronchialis DSM 106435 chromosome.</title>
        <authorList>
            <person name="Batra D."/>
            <person name="Gulvik C.A."/>
        </authorList>
    </citation>
    <scope>NUCLEOTIDE SEQUENCE [LARGE SCALE GENOMIC DNA]</scope>
    <source>
        <strain evidence="8">DSM 106435</strain>
    </source>
</reference>
<dbReference type="OrthoDB" id="9779746at2"/>
<sequence>MGRRRSRVVRTVLPGPLASRVADLGTGTAAEPDTALPVQARLLAVASALFAERGFAQTSVQDIVEHAGVTKGAMYHYYSSKDDLLQEIYTRLLVLQSERLAEIAARPLPAAERLRAAAADVVVTTLDHLDDAVVSMRSMHMLPEKRQATVRADRRRYHERFRALVEEGQRTGELRSDVSADLVVHQFFGGIHHLGTWYRPEGELRPEEIGATFADLLLRGLTDR</sequence>
<dbReference type="KEGG" id="stri:C7M71_004040"/>
<dbReference type="InterPro" id="IPR041490">
    <property type="entry name" value="KstR2_TetR_C"/>
</dbReference>
<dbReference type="PRINTS" id="PR00455">
    <property type="entry name" value="HTHTETR"/>
</dbReference>
<dbReference type="AlphaFoldDB" id="A0A345SSP5"/>
<evidence type="ECO:0000313" key="7">
    <source>
        <dbReference type="EMBL" id="AXI76750.1"/>
    </source>
</evidence>
<dbReference type="Pfam" id="PF17932">
    <property type="entry name" value="TetR_C_24"/>
    <property type="match status" value="1"/>
</dbReference>
<dbReference type="InterPro" id="IPR050109">
    <property type="entry name" value="HTH-type_TetR-like_transc_reg"/>
</dbReference>